<feature type="region of interest" description="Disordered" evidence="2">
    <location>
        <begin position="78"/>
        <end position="98"/>
    </location>
</feature>
<feature type="zinc finger region" description="C3H1-type" evidence="1">
    <location>
        <begin position="376"/>
        <end position="403"/>
    </location>
</feature>
<feature type="domain" description="C3H1-type" evidence="3">
    <location>
        <begin position="376"/>
        <end position="403"/>
    </location>
</feature>
<name>X8J211_9AGAM</name>
<feature type="non-terminal residue" evidence="4">
    <location>
        <position position="419"/>
    </location>
</feature>
<keyword evidence="1" id="KW-0862">Zinc</keyword>
<protein>
    <recommendedName>
        <fullName evidence="3">C3H1-type domain-containing protein</fullName>
    </recommendedName>
</protein>
<dbReference type="PROSITE" id="PS50103">
    <property type="entry name" value="ZF_C3H1"/>
    <property type="match status" value="1"/>
</dbReference>
<dbReference type="OrthoDB" id="3261624at2759"/>
<organism evidence="4 5">
    <name type="scientific">Rhizoctonia solani AG-3 Rhs1AP</name>
    <dbReference type="NCBI Taxonomy" id="1086054"/>
    <lineage>
        <taxon>Eukaryota</taxon>
        <taxon>Fungi</taxon>
        <taxon>Dikarya</taxon>
        <taxon>Basidiomycota</taxon>
        <taxon>Agaricomycotina</taxon>
        <taxon>Agaricomycetes</taxon>
        <taxon>Cantharellales</taxon>
        <taxon>Ceratobasidiaceae</taxon>
        <taxon>Rhizoctonia</taxon>
    </lineage>
</organism>
<comment type="caution">
    <text evidence="4">The sequence shown here is derived from an EMBL/GenBank/DDBJ whole genome shotgun (WGS) entry which is preliminary data.</text>
</comment>
<dbReference type="Proteomes" id="UP000030108">
    <property type="component" value="Unassembled WGS sequence"/>
</dbReference>
<proteinExistence type="predicted"/>
<evidence type="ECO:0000259" key="3">
    <source>
        <dbReference type="PROSITE" id="PS50103"/>
    </source>
</evidence>
<evidence type="ECO:0000256" key="2">
    <source>
        <dbReference type="SAM" id="MobiDB-lite"/>
    </source>
</evidence>
<accession>X8J211</accession>
<dbReference type="EMBL" id="JATN01000322">
    <property type="protein sequence ID" value="EUC55962.1"/>
    <property type="molecule type" value="Genomic_DNA"/>
</dbReference>
<feature type="compositionally biased region" description="Polar residues" evidence="2">
    <location>
        <begin position="361"/>
        <end position="378"/>
    </location>
</feature>
<evidence type="ECO:0000313" key="5">
    <source>
        <dbReference type="Proteomes" id="UP000030108"/>
    </source>
</evidence>
<keyword evidence="1" id="KW-0863">Zinc-finger</keyword>
<dbReference type="AlphaFoldDB" id="X8J211"/>
<dbReference type="GO" id="GO:0008270">
    <property type="term" value="F:zinc ion binding"/>
    <property type="evidence" value="ECO:0007669"/>
    <property type="project" value="UniProtKB-KW"/>
</dbReference>
<evidence type="ECO:0000256" key="1">
    <source>
        <dbReference type="PROSITE-ProRule" id="PRU00723"/>
    </source>
</evidence>
<gene>
    <name evidence="4" type="ORF">RSOL_147850</name>
</gene>
<feature type="region of interest" description="Disordered" evidence="2">
    <location>
        <begin position="341"/>
        <end position="378"/>
    </location>
</feature>
<keyword evidence="1" id="KW-0479">Metal-binding</keyword>
<feature type="compositionally biased region" description="Low complexity" evidence="2">
    <location>
        <begin position="346"/>
        <end position="355"/>
    </location>
</feature>
<evidence type="ECO:0000313" key="4">
    <source>
        <dbReference type="EMBL" id="EUC55962.1"/>
    </source>
</evidence>
<sequence length="419" mass="46463">MVDVYGPRETRDEAVAYLTGVGNALGEGGITLDDALSELEDTLASHGFSAASEQQLDEARESYTRQFGLRDQTRITAQNAGQQPPPQPGNPAPPPVVQRIPSEALLSRPVTPMADRAGPRANTTIFDDDYRDYLEWRRTRKSAEEPAASKKRPYPWLEKLTVDADPSLHPNVAKTRRLTIEYVKDLDAAKSTLYDVSNLPAVPDAVWKSVLKNEFVDLDKIHSAYTSVVNTKKHAEKLVEGIYIQTESDTPTKSIARDSDWLQSFRLYSRAVALVYPHRVDELNAWESAMGEKFRVFNPNVHKSLFRAEAAARRKIFDSTSQTLFDTHVLEVLVPAWISPDGQEHSSSANGSGSSLRQGAGRSQSGTSKRPQVRKGSSPQICITWNSGTCKQPDNCRYRHVCLGCSGDHPKINCPKTSK</sequence>
<reference evidence="5" key="1">
    <citation type="journal article" date="2014" name="Genome Announc.">
        <title>Draft genome sequence of the plant-pathogenic soil fungus Rhizoctonia solani anastomosis group 3 strain Rhs1AP.</title>
        <authorList>
            <person name="Cubeta M.A."/>
            <person name="Thomas E."/>
            <person name="Dean R.A."/>
            <person name="Jabaji S."/>
            <person name="Neate S.M."/>
            <person name="Tavantzis S."/>
            <person name="Toda T."/>
            <person name="Vilgalys R."/>
            <person name="Bharathan N."/>
            <person name="Fedorova-Abrams N."/>
            <person name="Pakala S.B."/>
            <person name="Pakala S.M."/>
            <person name="Zafar N."/>
            <person name="Joardar V."/>
            <person name="Losada L."/>
            <person name="Nierman W.C."/>
        </authorList>
    </citation>
    <scope>NUCLEOTIDE SEQUENCE [LARGE SCALE GENOMIC DNA]</scope>
    <source>
        <strain evidence="5">AG-3</strain>
    </source>
</reference>
<feature type="compositionally biased region" description="Pro residues" evidence="2">
    <location>
        <begin position="83"/>
        <end position="96"/>
    </location>
</feature>
<dbReference type="InterPro" id="IPR000571">
    <property type="entry name" value="Znf_CCCH"/>
</dbReference>